<evidence type="ECO:0000259" key="1">
    <source>
        <dbReference type="Pfam" id="PF12770"/>
    </source>
</evidence>
<dbReference type="Proteomes" id="UP001153148">
    <property type="component" value="Unassembled WGS sequence"/>
</dbReference>
<organism evidence="2 3">
    <name type="scientific">Timema podura</name>
    <name type="common">Walking stick</name>
    <dbReference type="NCBI Taxonomy" id="61482"/>
    <lineage>
        <taxon>Eukaryota</taxon>
        <taxon>Metazoa</taxon>
        <taxon>Ecdysozoa</taxon>
        <taxon>Arthropoda</taxon>
        <taxon>Hexapoda</taxon>
        <taxon>Insecta</taxon>
        <taxon>Pterygota</taxon>
        <taxon>Neoptera</taxon>
        <taxon>Polyneoptera</taxon>
        <taxon>Phasmatodea</taxon>
        <taxon>Timematodea</taxon>
        <taxon>Timematoidea</taxon>
        <taxon>Timematidae</taxon>
        <taxon>Timema</taxon>
    </lineage>
</organism>
<accession>A0ABN7NYJ0</accession>
<proteinExistence type="predicted"/>
<dbReference type="InterPro" id="IPR024983">
    <property type="entry name" value="CHAT_dom"/>
</dbReference>
<dbReference type="EMBL" id="CAJPIN010006826">
    <property type="protein sequence ID" value="CAG2058207.1"/>
    <property type="molecule type" value="Genomic_DNA"/>
</dbReference>
<feature type="non-terminal residue" evidence="2">
    <location>
        <position position="387"/>
    </location>
</feature>
<name>A0ABN7NYJ0_TIMPD</name>
<sequence length="387" mass="42031">MAVYKSVDANMILECGAWLCQEKQRSKGSGGTDMDTESSDMWPQHLEELGDRSNQESDRVGFMRIMNRNHLFNSSNYSLSSLFSLGSVGGSVASGSASRPGSTRSKRTPHQLWQGPACLGALYQLLIAPFEDALPSSCTKTSTSLPHSKGCGGRRELLLVLEGELYLVPFPLLKPNGSSNDSIEYLCERFSLLIVPSLTSLRNNQKLARAASKLSSNASIGGTMDQSQQNMNMSALVVGNPSVPCSVTEQWGWDAIPYAEQEAAMVAEMLQAKALVTSQFKLWSAESICVDFHMLGSVHDVVNKIVTTQLCSIPLKERTFKMPRKTTQVEVVLEPAIPAVDLPEETAALLEPAFMAVEYPEETAALLVPAVTAIELPEETATPLEPT</sequence>
<protein>
    <recommendedName>
        <fullName evidence="1">CHAT domain-containing protein</fullName>
    </recommendedName>
</protein>
<reference evidence="2" key="1">
    <citation type="submission" date="2021-03" db="EMBL/GenBank/DDBJ databases">
        <authorList>
            <person name="Tran Van P."/>
        </authorList>
    </citation>
    <scope>NUCLEOTIDE SEQUENCE</scope>
</reference>
<gene>
    <name evidence="2" type="ORF">TPAB3V08_LOCUS5181</name>
</gene>
<feature type="domain" description="CHAT" evidence="1">
    <location>
        <begin position="118"/>
        <end position="276"/>
    </location>
</feature>
<comment type="caution">
    <text evidence="2">The sequence shown here is derived from an EMBL/GenBank/DDBJ whole genome shotgun (WGS) entry which is preliminary data.</text>
</comment>
<dbReference type="Pfam" id="PF12770">
    <property type="entry name" value="CHAT"/>
    <property type="match status" value="1"/>
</dbReference>
<keyword evidence="3" id="KW-1185">Reference proteome</keyword>
<evidence type="ECO:0000313" key="2">
    <source>
        <dbReference type="EMBL" id="CAG2058207.1"/>
    </source>
</evidence>
<evidence type="ECO:0000313" key="3">
    <source>
        <dbReference type="Proteomes" id="UP001153148"/>
    </source>
</evidence>